<dbReference type="OrthoDB" id="1874341at2759"/>
<protein>
    <submittedName>
        <fullName evidence="1">Uncharacterized protein</fullName>
    </submittedName>
</protein>
<dbReference type="Proteomes" id="UP000277928">
    <property type="component" value="Unassembled WGS sequence"/>
</dbReference>
<organism evidence="1 2">
    <name type="scientific">Litomosoides sigmodontis</name>
    <name type="common">Filarial nematode worm</name>
    <dbReference type="NCBI Taxonomy" id="42156"/>
    <lineage>
        <taxon>Eukaryota</taxon>
        <taxon>Metazoa</taxon>
        <taxon>Ecdysozoa</taxon>
        <taxon>Nematoda</taxon>
        <taxon>Chromadorea</taxon>
        <taxon>Rhabditida</taxon>
        <taxon>Spirurina</taxon>
        <taxon>Spiruromorpha</taxon>
        <taxon>Filarioidea</taxon>
        <taxon>Onchocercidae</taxon>
        <taxon>Litomosoides</taxon>
    </lineage>
</organism>
<sequence length="96" mass="11041">MLLRNQRKNVVLNRLHEVRTMINKGVTSINTRLSDVHKLLKSNDLIPEINNNYDEAVYIILLKEQSQVNSSIVASYTDSIADMQKTVKRMLNQTQA</sequence>
<evidence type="ECO:0000313" key="2">
    <source>
        <dbReference type="Proteomes" id="UP000277928"/>
    </source>
</evidence>
<keyword evidence="2" id="KW-1185">Reference proteome</keyword>
<name>A0A3P6U7V6_LITSI</name>
<reference evidence="1 2" key="1">
    <citation type="submission" date="2018-08" db="EMBL/GenBank/DDBJ databases">
        <authorList>
            <person name="Laetsch R D."/>
            <person name="Stevens L."/>
            <person name="Kumar S."/>
            <person name="Blaxter L. M."/>
        </authorList>
    </citation>
    <scope>NUCLEOTIDE SEQUENCE [LARGE SCALE GENOMIC DNA]</scope>
</reference>
<dbReference type="EMBL" id="UYRX01000111">
    <property type="protein sequence ID" value="VDK74314.1"/>
    <property type="molecule type" value="Genomic_DNA"/>
</dbReference>
<accession>A0A3P6U7V6</accession>
<dbReference type="AlphaFoldDB" id="A0A3P6U7V6"/>
<evidence type="ECO:0000313" key="1">
    <source>
        <dbReference type="EMBL" id="VDK74314.1"/>
    </source>
</evidence>
<gene>
    <name evidence="1" type="ORF">NLS_LOCUS2429</name>
</gene>
<proteinExistence type="predicted"/>